<sequence>MKRYLLLLCTFVSPACFADVDYYTYGGFQAVVNAFLRLSAIFSDPDYDYYIFAIAIAGVVVGYLIALGKGFLSGGMKGADALVSLFLVIFGVTIYTVIIRPTTTVHIYDETTNQYQSVGNIPTLIANAVHLPNVLERGMTRIVDNGTVYTRSEHANGASLELLLNALNGNPLSHDTYLNRSLYSFVDTCMPPALNSNLYGFDLNVMMSSTNNLLSELEKLKSLSVPVMYFDNANRGGIEVSCETAYNSLAVILALPSTYDRYRSAMCEKSGFDSGNAAQIAICQARLKEMADLVFGAGTISSDTHLYMSQAIAKTTYETLSNYSGTAISDISNYREMSQGYGNVIVSEGWIPTIRSSTLVIILSLLPILVLFLVTPMLFKSLHLIITLFIFVGLWGVSDAIVHNIIVDQISDLVASLSSYNGSITSFMKAPTDINKSLATFGKLQSMAVILAGFIAAVFFKLSARAFSQMGERLADNVESLGANTGQMVLDPTQQVHTMEGYAAAYEKLTLQRDVGQQAYREAIGGHSTASTRTEQKWLDSMSPNYSYNDALDIRSQNYAGDEAGRITATKDRADHNGQSTLDYSKGLSGTRTGLNNAATEVDQQNLENIAQTTGTNSIDATTIKAQISKASDTGQLRASTSPEEHVKTAETRTALHIAETQIDRDNIRAVAQENGTDEKQAIQDFSAIRKSSETGRILASATPDEHVDTSFVSSVQNMQDKLGYRAVAEQQGKTVGRKAFEEFTLGHQIKAGDHIGLTSFLAEQGIGGIEWGARKQNTELEGVESTAQGREFIVSEGLADNTLDVALGMTLGQDGDFYAQHLAKVGMSDITGLSMGQTYLAANAHVNQAIDKNLANMFLEAANIDEGKRNAILQTKQQLEDIVAGKADGIKLPSGWESYETLTAMELDNIEGGFEGSPFVAQMSKEQAQHNLNLIDEDIVNFGEQFEGQLDALAASRGGNAEFLLAMTPGGKADVAKIDTRTGDSIHEDNSITIKEGFETTSQTAYDHIFSEGNDEQAIRYLDLATATSSSLKDVAYELTKQLYGHQDQRNSNDFTSTNTAIGRANATVSKQSIADSVSDNSKDEVKLKDGSGNTATSDNKAGSKPDSKLSKLAKVVPGDIAIGGELSTSGQWSEGEQSSLVNDVNQTRIAQYLTSYAFEEDKAKALDQLRDNMAALVRDDIRVATEAEKQHQVDFVSETTDDRGIMEKIKDWGGEVIDDAHDFIVGKEVDR</sequence>
<proteinExistence type="predicted"/>
<accession>A0A919BRG9</accession>
<feature type="region of interest" description="Disordered" evidence="1">
    <location>
        <begin position="570"/>
        <end position="589"/>
    </location>
</feature>
<name>A0A919BRG9_9GAMM</name>
<reference evidence="5" key="1">
    <citation type="journal article" date="2014" name="Int. J. Syst. Evol. Microbiol.">
        <title>Complete genome sequence of Corynebacterium casei LMG S-19264T (=DSM 44701T), isolated from a smear-ripened cheese.</title>
        <authorList>
            <consortium name="US DOE Joint Genome Institute (JGI-PGF)"/>
            <person name="Walter F."/>
            <person name="Albersmeier A."/>
            <person name="Kalinowski J."/>
            <person name="Ruckert C."/>
        </authorList>
    </citation>
    <scope>NUCLEOTIDE SEQUENCE</scope>
    <source>
        <strain evidence="5">KCTC 42731</strain>
    </source>
</reference>
<feature type="transmembrane region" description="Helical" evidence="2">
    <location>
        <begin position="386"/>
        <end position="406"/>
    </location>
</feature>
<dbReference type="AlphaFoldDB" id="A0A919BRG9"/>
<feature type="compositionally biased region" description="Polar residues" evidence="1">
    <location>
        <begin position="1093"/>
        <end position="1102"/>
    </location>
</feature>
<evidence type="ECO:0000259" key="4">
    <source>
        <dbReference type="Pfam" id="PF07916"/>
    </source>
</evidence>
<keyword evidence="6" id="KW-1185">Reference proteome</keyword>
<dbReference type="InterPro" id="IPR012931">
    <property type="entry name" value="TraG_N_Proteobacteria"/>
</dbReference>
<evidence type="ECO:0000313" key="6">
    <source>
        <dbReference type="Proteomes" id="UP000623842"/>
    </source>
</evidence>
<feature type="compositionally biased region" description="Polar residues" evidence="1">
    <location>
        <begin position="577"/>
        <end position="589"/>
    </location>
</feature>
<feature type="transmembrane region" description="Helical" evidence="2">
    <location>
        <begin position="79"/>
        <end position="98"/>
    </location>
</feature>
<dbReference type="EMBL" id="BNCK01000014">
    <property type="protein sequence ID" value="GHG07128.1"/>
    <property type="molecule type" value="Genomic_DNA"/>
</dbReference>
<feature type="region of interest" description="Disordered" evidence="1">
    <location>
        <begin position="1073"/>
        <end position="1112"/>
    </location>
</feature>
<evidence type="ECO:0000313" key="5">
    <source>
        <dbReference type="EMBL" id="GHG07128.1"/>
    </source>
</evidence>
<feature type="transmembrane region" description="Helical" evidence="2">
    <location>
        <begin position="444"/>
        <end position="464"/>
    </location>
</feature>
<reference evidence="5" key="2">
    <citation type="submission" date="2020-09" db="EMBL/GenBank/DDBJ databases">
        <authorList>
            <person name="Sun Q."/>
            <person name="Kim S."/>
        </authorList>
    </citation>
    <scope>NUCLEOTIDE SEQUENCE</scope>
    <source>
        <strain evidence="5">KCTC 42731</strain>
    </source>
</reference>
<keyword evidence="2" id="KW-0812">Transmembrane</keyword>
<dbReference type="Proteomes" id="UP000623842">
    <property type="component" value="Unassembled WGS sequence"/>
</dbReference>
<feature type="chain" id="PRO_5037552014" description="TraG N-terminal Proteobacteria domain-containing protein" evidence="3">
    <location>
        <begin position="19"/>
        <end position="1233"/>
    </location>
</feature>
<feature type="domain" description="TraG N-terminal Proteobacteria" evidence="4">
    <location>
        <begin position="22"/>
        <end position="475"/>
    </location>
</feature>
<feature type="compositionally biased region" description="Basic and acidic residues" evidence="1">
    <location>
        <begin position="1082"/>
        <end position="1091"/>
    </location>
</feature>
<keyword evidence="3" id="KW-0732">Signal</keyword>
<dbReference type="Pfam" id="PF07916">
    <property type="entry name" value="TraG_N"/>
    <property type="match status" value="1"/>
</dbReference>
<feature type="transmembrane region" description="Helical" evidence="2">
    <location>
        <begin position="359"/>
        <end position="379"/>
    </location>
</feature>
<keyword evidence="2" id="KW-1133">Transmembrane helix</keyword>
<organism evidence="5 6">
    <name type="scientific">Thalassotalea marina</name>
    <dbReference type="NCBI Taxonomy" id="1673741"/>
    <lineage>
        <taxon>Bacteria</taxon>
        <taxon>Pseudomonadati</taxon>
        <taxon>Pseudomonadota</taxon>
        <taxon>Gammaproteobacteria</taxon>
        <taxon>Alteromonadales</taxon>
        <taxon>Colwelliaceae</taxon>
        <taxon>Thalassotalea</taxon>
    </lineage>
</organism>
<evidence type="ECO:0000256" key="3">
    <source>
        <dbReference type="SAM" id="SignalP"/>
    </source>
</evidence>
<evidence type="ECO:0000256" key="1">
    <source>
        <dbReference type="SAM" id="MobiDB-lite"/>
    </source>
</evidence>
<keyword evidence="2" id="KW-0472">Membrane</keyword>
<comment type="caution">
    <text evidence="5">The sequence shown here is derived from an EMBL/GenBank/DDBJ whole genome shotgun (WGS) entry which is preliminary data.</text>
</comment>
<protein>
    <recommendedName>
        <fullName evidence="4">TraG N-terminal Proteobacteria domain-containing protein</fullName>
    </recommendedName>
</protein>
<feature type="transmembrane region" description="Helical" evidence="2">
    <location>
        <begin position="49"/>
        <end position="67"/>
    </location>
</feature>
<dbReference type="RefSeq" id="WP_189774649.1">
    <property type="nucleotide sequence ID" value="NZ_BNCK01000014.1"/>
</dbReference>
<gene>
    <name evidence="5" type="ORF">GCM10017161_41000</name>
</gene>
<feature type="signal peptide" evidence="3">
    <location>
        <begin position="1"/>
        <end position="18"/>
    </location>
</feature>
<evidence type="ECO:0000256" key="2">
    <source>
        <dbReference type="SAM" id="Phobius"/>
    </source>
</evidence>